<reference evidence="5 6" key="1">
    <citation type="submission" date="2016-11" db="EMBL/GenBank/DDBJ databases">
        <authorList>
            <person name="Manzoor S."/>
        </authorList>
    </citation>
    <scope>NUCLEOTIDE SEQUENCE [LARGE SCALE GENOMIC DNA]</scope>
    <source>
        <strain evidence="5">Clostridium ultunense strain Esp</strain>
    </source>
</reference>
<evidence type="ECO:0000256" key="2">
    <source>
        <dbReference type="SAM" id="Phobius"/>
    </source>
</evidence>
<gene>
    <name evidence="5" type="ORF">CUESP1_2965</name>
</gene>
<accession>M1ZFU7</accession>
<protein>
    <submittedName>
        <fullName evidence="5">Membrane protein-like protein</fullName>
    </submittedName>
</protein>
<dbReference type="InterPro" id="IPR048389">
    <property type="entry name" value="YciQ-like_C"/>
</dbReference>
<name>M1ZFU7_9FIRM</name>
<dbReference type="Pfam" id="PF20990">
    <property type="entry name" value="DUF2207_C"/>
    <property type="match status" value="1"/>
</dbReference>
<feature type="transmembrane region" description="Helical" evidence="2">
    <location>
        <begin position="266"/>
        <end position="286"/>
    </location>
</feature>
<evidence type="ECO:0000259" key="3">
    <source>
        <dbReference type="Pfam" id="PF09972"/>
    </source>
</evidence>
<dbReference type="HOGENOM" id="CLU_026556_1_1_9"/>
<dbReference type="Pfam" id="PF09972">
    <property type="entry name" value="DUF2207"/>
    <property type="match status" value="1"/>
</dbReference>
<dbReference type="EMBL" id="LT669839">
    <property type="protein sequence ID" value="SHD78293.1"/>
    <property type="molecule type" value="Genomic_DNA"/>
</dbReference>
<evidence type="ECO:0000259" key="4">
    <source>
        <dbReference type="Pfam" id="PF20990"/>
    </source>
</evidence>
<feature type="domain" description="DUF2207" evidence="3">
    <location>
        <begin position="36"/>
        <end position="222"/>
    </location>
</feature>
<feature type="compositionally biased region" description="Gly residues" evidence="1">
    <location>
        <begin position="576"/>
        <end position="597"/>
    </location>
</feature>
<keyword evidence="2" id="KW-0472">Membrane</keyword>
<dbReference type="OrthoDB" id="5507254at2"/>
<sequence length="597" mass="67323">MIPIKKYLKVSTIILLVLLILINFPLNGKAEESLSISRWLIDSEIKENGDLMVQEDITFNFNDEFNGVYRDIILTGTEGLENLQVSEMVKGKKILYSRVNEAKNGDSNVFMTINNGDSVNIKIFSPSKYEEKAFRLSYIIKNVAVKYKDTGELYYKFLGKENSTAIGFFAVNIKLPQPKNDKVKIFAHGPSNGAIRFKEDNLIRIEVENISKNNFVEARVLFPTNFIPNSTKVVDNNAYDGIIEEELSYIKEIEEKQIRRERNKSLFNNLSIIIAGIGVVAIAFIFSRLRRDIDIYDTIDHNLYPDDCTPAVATYLTNSGLNTTTIMATIFDLARKGHLSIEDKGEYEKKTNNFKLEKLEKSVNSLLSHESFLLDWLFNEIGDTKTVTTKDIEYYGKKHRTEFGNSYNTWQKKVKKDAKNKGFYDDDGKKLGGLLIAFYIIAFPFSIIAINFGGFYGIVLLFVSVFTFIYGMVIIFRKSDYGYIQYKKWQDFKKDLKLRGDTLNVENLSFPLESALIYGLALRVNINTLKKFRKLIPKSSMPNHWAYWCYTTGARGQNSFERSLNKSFSAGSSSTGSGGGFSGGGGGGAGGGGAGGF</sequence>
<keyword evidence="2" id="KW-0812">Transmembrane</keyword>
<dbReference type="InterPro" id="IPR018702">
    <property type="entry name" value="DUF2207"/>
</dbReference>
<feature type="region of interest" description="Disordered" evidence="1">
    <location>
        <begin position="571"/>
        <end position="597"/>
    </location>
</feature>
<keyword evidence="2" id="KW-1133">Transmembrane helix</keyword>
<keyword evidence="6" id="KW-1185">Reference proteome</keyword>
<evidence type="ECO:0000313" key="6">
    <source>
        <dbReference type="Proteomes" id="UP000245423"/>
    </source>
</evidence>
<dbReference type="AlphaFoldDB" id="M1ZFU7"/>
<evidence type="ECO:0000256" key="1">
    <source>
        <dbReference type="SAM" id="MobiDB-lite"/>
    </source>
</evidence>
<organism evidence="5 6">
    <name type="scientific">[Clostridium] ultunense Esp</name>
    <dbReference type="NCBI Taxonomy" id="1288971"/>
    <lineage>
        <taxon>Bacteria</taxon>
        <taxon>Bacillati</taxon>
        <taxon>Bacillota</taxon>
        <taxon>Tissierellia</taxon>
        <taxon>Tissierellales</taxon>
        <taxon>Tepidimicrobiaceae</taxon>
        <taxon>Schnuerera</taxon>
    </lineage>
</organism>
<evidence type="ECO:0000313" key="5">
    <source>
        <dbReference type="EMBL" id="SHD78293.1"/>
    </source>
</evidence>
<feature type="domain" description="Predicted membrane protein YciQ-like C-terminal" evidence="4">
    <location>
        <begin position="304"/>
        <end position="503"/>
    </location>
</feature>
<feature type="transmembrane region" description="Helical" evidence="2">
    <location>
        <begin position="431"/>
        <end position="450"/>
    </location>
</feature>
<feature type="transmembrane region" description="Helical" evidence="2">
    <location>
        <begin position="456"/>
        <end position="476"/>
    </location>
</feature>
<proteinExistence type="predicted"/>
<dbReference type="Proteomes" id="UP000245423">
    <property type="component" value="Chromosome 1"/>
</dbReference>